<feature type="region of interest" description="Disordered" evidence="4">
    <location>
        <begin position="644"/>
        <end position="663"/>
    </location>
</feature>
<feature type="domain" description="Helicase ATP-binding" evidence="5">
    <location>
        <begin position="411"/>
        <end position="636"/>
    </location>
</feature>
<feature type="compositionally biased region" description="Low complexity" evidence="4">
    <location>
        <begin position="1083"/>
        <end position="1102"/>
    </location>
</feature>
<comment type="caution">
    <text evidence="7">The sequence shown here is derived from an EMBL/GenBank/DDBJ whole genome shotgun (WGS) entry which is preliminary data.</text>
</comment>
<organism evidence="7 8">
    <name type="scientific">Marasmius oreades</name>
    <name type="common">fairy-ring Marasmius</name>
    <dbReference type="NCBI Taxonomy" id="181124"/>
    <lineage>
        <taxon>Eukaryota</taxon>
        <taxon>Fungi</taxon>
        <taxon>Dikarya</taxon>
        <taxon>Basidiomycota</taxon>
        <taxon>Agaricomycotina</taxon>
        <taxon>Agaricomycetes</taxon>
        <taxon>Agaricomycetidae</taxon>
        <taxon>Agaricales</taxon>
        <taxon>Marasmiineae</taxon>
        <taxon>Marasmiaceae</taxon>
        <taxon>Marasmius</taxon>
    </lineage>
</organism>
<dbReference type="Pfam" id="PF00271">
    <property type="entry name" value="Helicase_C"/>
    <property type="match status" value="1"/>
</dbReference>
<dbReference type="GO" id="GO:0005524">
    <property type="term" value="F:ATP binding"/>
    <property type="evidence" value="ECO:0007669"/>
    <property type="project" value="InterPro"/>
</dbReference>
<proteinExistence type="predicted"/>
<feature type="region of interest" description="Disordered" evidence="4">
    <location>
        <begin position="984"/>
        <end position="1067"/>
    </location>
</feature>
<dbReference type="InterPro" id="IPR001650">
    <property type="entry name" value="Helicase_C-like"/>
</dbReference>
<keyword evidence="1" id="KW-0547">Nucleotide-binding</keyword>
<dbReference type="Gene3D" id="3.40.50.10810">
    <property type="entry name" value="Tandem AAA-ATPase domain"/>
    <property type="match status" value="1"/>
</dbReference>
<name>A0A9P7USU6_9AGAR</name>
<dbReference type="RefSeq" id="XP_043009637.1">
    <property type="nucleotide sequence ID" value="XM_043151557.1"/>
</dbReference>
<evidence type="ECO:0000313" key="7">
    <source>
        <dbReference type="EMBL" id="KAG7093167.1"/>
    </source>
</evidence>
<dbReference type="OrthoDB" id="3270319at2759"/>
<dbReference type="Pfam" id="PF00176">
    <property type="entry name" value="SNF2-rel_dom"/>
    <property type="match status" value="1"/>
</dbReference>
<feature type="compositionally biased region" description="Basic residues" evidence="4">
    <location>
        <begin position="1003"/>
        <end position="1012"/>
    </location>
</feature>
<dbReference type="PROSITE" id="PS51192">
    <property type="entry name" value="HELICASE_ATP_BIND_1"/>
    <property type="match status" value="1"/>
</dbReference>
<accession>A0A9P7USU6</accession>
<dbReference type="Gene3D" id="3.40.50.300">
    <property type="entry name" value="P-loop containing nucleotide triphosphate hydrolases"/>
    <property type="match status" value="1"/>
</dbReference>
<feature type="compositionally biased region" description="Low complexity" evidence="4">
    <location>
        <begin position="1037"/>
        <end position="1062"/>
    </location>
</feature>
<reference evidence="7" key="1">
    <citation type="journal article" date="2021" name="Genome Biol. Evol.">
        <title>The assembled and annotated genome of the fairy-ring fungus Marasmius oreades.</title>
        <authorList>
            <person name="Hiltunen M."/>
            <person name="Ament-Velasquez S.L."/>
            <person name="Johannesson H."/>
        </authorList>
    </citation>
    <scope>NUCLEOTIDE SEQUENCE</scope>
    <source>
        <strain evidence="7">03SP1</strain>
    </source>
</reference>
<feature type="compositionally biased region" description="Low complexity" evidence="4">
    <location>
        <begin position="1283"/>
        <end position="1294"/>
    </location>
</feature>
<feature type="compositionally biased region" description="Low complexity" evidence="4">
    <location>
        <begin position="1212"/>
        <end position="1229"/>
    </location>
</feature>
<keyword evidence="3" id="KW-0067">ATP-binding</keyword>
<keyword evidence="8" id="KW-1185">Reference proteome</keyword>
<protein>
    <submittedName>
        <fullName evidence="7">Uncharacterized protein</fullName>
    </submittedName>
</protein>
<evidence type="ECO:0000256" key="4">
    <source>
        <dbReference type="SAM" id="MobiDB-lite"/>
    </source>
</evidence>
<feature type="compositionally biased region" description="Basic and acidic residues" evidence="4">
    <location>
        <begin position="645"/>
        <end position="663"/>
    </location>
</feature>
<evidence type="ECO:0000313" key="8">
    <source>
        <dbReference type="Proteomes" id="UP001049176"/>
    </source>
</evidence>
<dbReference type="KEGG" id="more:E1B28_006856"/>
<keyword evidence="2" id="KW-0378">Hydrolase</keyword>
<feature type="region of interest" description="Disordered" evidence="4">
    <location>
        <begin position="1083"/>
        <end position="1371"/>
    </location>
</feature>
<dbReference type="GO" id="GO:0016787">
    <property type="term" value="F:hydrolase activity"/>
    <property type="evidence" value="ECO:0007669"/>
    <property type="project" value="UniProtKB-KW"/>
</dbReference>
<dbReference type="PROSITE" id="PS51194">
    <property type="entry name" value="HELICASE_CTER"/>
    <property type="match status" value="1"/>
</dbReference>
<feature type="compositionally biased region" description="Acidic residues" evidence="4">
    <location>
        <begin position="1439"/>
        <end position="1450"/>
    </location>
</feature>
<evidence type="ECO:0000256" key="3">
    <source>
        <dbReference type="ARBA" id="ARBA00022840"/>
    </source>
</evidence>
<gene>
    <name evidence="7" type="ORF">E1B28_006856</name>
</gene>
<dbReference type="EMBL" id="CM032184">
    <property type="protein sequence ID" value="KAG7093167.1"/>
    <property type="molecule type" value="Genomic_DNA"/>
</dbReference>
<feature type="compositionally biased region" description="Basic and acidic residues" evidence="4">
    <location>
        <begin position="1013"/>
        <end position="1028"/>
    </location>
</feature>
<dbReference type="GeneID" id="66075932"/>
<dbReference type="InterPro" id="IPR014001">
    <property type="entry name" value="Helicase_ATP-bd"/>
</dbReference>
<dbReference type="PANTHER" id="PTHR10799">
    <property type="entry name" value="SNF2/RAD54 HELICASE FAMILY"/>
    <property type="match status" value="1"/>
</dbReference>
<dbReference type="InterPro" id="IPR027417">
    <property type="entry name" value="P-loop_NTPase"/>
</dbReference>
<feature type="domain" description="Helicase C-terminal" evidence="6">
    <location>
        <begin position="828"/>
        <end position="979"/>
    </location>
</feature>
<sequence length="1462" mass="161671">MPTQTVLSALVQAYSNGGAPWNWDTWKSITNVHHGLFPSDDSLLPHRWSRKNATDVQSFLKECADISSDVERDKFVKSSQNPGRNFLHQWVSSNYERWDIHNKVVSCLKEADVHPLHIMTRENSLTWPNSNLYLGRALDSIAWDLFGPDAFPDGTNVLPAKWNFLASAIGLRSWVRIRGKVKWDLNRISQMEEAATLAFNEIKAEPQPTKAAVVKTLRAVAKWKDLVEIYSVTENQEKADSMVSDLKDLLAALGAKVPKEKGTRRIKGPSQRVSKEQLSSIHRMASEEDISELTNLWNDYFDSSGVRDEVTPPEPSELSINMRDVDNGALGMEVEALLTPDELSELLGFRKGLPYLFNTLRHDGGITPWDSPSDFAVNPSQPLRNSFQPLSLHWHQLAGISSIIRNTFTADRKKHTTNGMLIADEVGLGKTTQCLATIAFLNQAIFLREKGSPPPPILKTYKYLQSREDFEALPHLIVVPGTLRAQWVQEIRTLFKPNSVDILIYDCGKSGNSSFWGPSGPFQASKQPRQNIIVLTTHTSIRHDFQKVYGPLPKKRKHPWDMPELRRGAQVPDTIFGTRFLSVAIDEAHEFRKEGVKHLAALRLTQQASLKLILTGTPLHTSHKDIVSLARLVGVPHFFTEDSLDQGRQDASDLSRAKKQDSKATEEEVLSGLLALPKVQVEVVRRMQTQVKPNILRRTTDTRNWAGNSLLNLPPHRDIIGVLNLTARELKIIEERAEASKMNANTENESGFVTTNFYIDYRKDVGYAKENPDAPNPTFKTLEEWEEKKSTKMDCLAKVVRHYLSHDNIADVQFVDGAPIFPPPPSVPLSQSSPRNRKIVIYAAFPSMTPILLNVLNLYGIDCLHIDGQTPLDKRAAIVDKFNDPNGPRVFIFSSVGGTGLNLSAADIVIFFDQTWSSQDERQIRGRAHRQPQRKVVIVIHLLANDTTDILMNNMASQKRDMFEAFVNKDMGKDLQSLLSSRTVHDAEPLDQPDVEDGLEFKSKRRTSRRLKKDKEGVSVSKKAEEGRSGPADGADATMTSRSKAATTRATTSAPTTDASSANHTDKAISKGTSTAIATAAATAATNATTTATTATTSTTTTGVEMDMEMDGEWSMRGEQGDKSGLSSDGDMDLFGAISDQDYASSEGGHGITQDGDEEPAGLVQAMGSSRVDEDDDLFGSSASPPRHKAIIYPPNTETVDGPLYENLVPYSSSPAPESPVSEQPAEPAQRTKLPQMGNSRAATTRQLSTTQKRLKEFQRKLLASAEEPMEAQPGPSNLAMITKTTSPSTSTERSTQHERTSKKKRKQNDTVSPNSALRESKRLTIATPGSITGSNSKSSAKSDLNIAGSSYSQMTHSESCGKADATSRPLLVRNPMMDARRVSESMRVGASGPTRAHVLGASGARQNALSHRPQDLQKRRGLPYNIPSYRKSSKVLEEDVDLDLDDEDIGTSKGLNDYRRK</sequence>
<dbReference type="InterPro" id="IPR038718">
    <property type="entry name" value="SNF2-like_sf"/>
</dbReference>
<dbReference type="SMART" id="SM00487">
    <property type="entry name" value="DEXDc"/>
    <property type="match status" value="1"/>
</dbReference>
<feature type="compositionally biased region" description="Acidic residues" evidence="4">
    <location>
        <begin position="989"/>
        <end position="998"/>
    </location>
</feature>
<evidence type="ECO:0000259" key="6">
    <source>
        <dbReference type="PROSITE" id="PS51194"/>
    </source>
</evidence>
<evidence type="ECO:0000259" key="5">
    <source>
        <dbReference type="PROSITE" id="PS51192"/>
    </source>
</evidence>
<dbReference type="SMART" id="SM00490">
    <property type="entry name" value="HELICc"/>
    <property type="match status" value="1"/>
</dbReference>
<dbReference type="CDD" id="cd18793">
    <property type="entry name" value="SF2_C_SNF"/>
    <property type="match status" value="1"/>
</dbReference>
<feature type="region of interest" description="Disordered" evidence="4">
    <location>
        <begin position="1403"/>
        <end position="1462"/>
    </location>
</feature>
<dbReference type="InterPro" id="IPR049730">
    <property type="entry name" value="SNF2/RAD54-like_C"/>
</dbReference>
<feature type="compositionally biased region" description="Polar residues" evidence="4">
    <location>
        <begin position="1237"/>
        <end position="1252"/>
    </location>
</feature>
<evidence type="ECO:0000256" key="2">
    <source>
        <dbReference type="ARBA" id="ARBA00022801"/>
    </source>
</evidence>
<dbReference type="Proteomes" id="UP001049176">
    <property type="component" value="Chromosome 4"/>
</dbReference>
<feature type="compositionally biased region" description="Polar residues" evidence="4">
    <location>
        <begin position="1328"/>
        <end position="1359"/>
    </location>
</feature>
<dbReference type="InterPro" id="IPR000330">
    <property type="entry name" value="SNF2_N"/>
</dbReference>
<evidence type="ECO:0000256" key="1">
    <source>
        <dbReference type="ARBA" id="ARBA00022741"/>
    </source>
</evidence>
<dbReference type="SUPFAM" id="SSF52540">
    <property type="entry name" value="P-loop containing nucleoside triphosphate hydrolases"/>
    <property type="match status" value="2"/>
</dbReference>